<evidence type="ECO:0000313" key="2">
    <source>
        <dbReference type="EMBL" id="KAJ8250097.1"/>
    </source>
</evidence>
<protein>
    <submittedName>
        <fullName evidence="2">Uncharacterized protein</fullName>
    </submittedName>
</protein>
<accession>A0A9Q1HMH4</accession>
<organism evidence="2 3">
    <name type="scientific">Conger conger</name>
    <name type="common">Conger eel</name>
    <name type="synonym">Muraena conger</name>
    <dbReference type="NCBI Taxonomy" id="82655"/>
    <lineage>
        <taxon>Eukaryota</taxon>
        <taxon>Metazoa</taxon>
        <taxon>Chordata</taxon>
        <taxon>Craniata</taxon>
        <taxon>Vertebrata</taxon>
        <taxon>Euteleostomi</taxon>
        <taxon>Actinopterygii</taxon>
        <taxon>Neopterygii</taxon>
        <taxon>Teleostei</taxon>
        <taxon>Anguilliformes</taxon>
        <taxon>Congridae</taxon>
        <taxon>Conger</taxon>
    </lineage>
</organism>
<proteinExistence type="predicted"/>
<comment type="caution">
    <text evidence="2">The sequence shown here is derived from an EMBL/GenBank/DDBJ whole genome shotgun (WGS) entry which is preliminary data.</text>
</comment>
<gene>
    <name evidence="2" type="ORF">COCON_G00233130</name>
</gene>
<reference evidence="2" key="1">
    <citation type="journal article" date="2023" name="Science">
        <title>Genome structures resolve the early diversification of teleost fishes.</title>
        <authorList>
            <person name="Parey E."/>
            <person name="Louis A."/>
            <person name="Montfort J."/>
            <person name="Bouchez O."/>
            <person name="Roques C."/>
            <person name="Iampietro C."/>
            <person name="Lluch J."/>
            <person name="Castinel A."/>
            <person name="Donnadieu C."/>
            <person name="Desvignes T."/>
            <person name="Floi Bucao C."/>
            <person name="Jouanno E."/>
            <person name="Wen M."/>
            <person name="Mejri S."/>
            <person name="Dirks R."/>
            <person name="Jansen H."/>
            <person name="Henkel C."/>
            <person name="Chen W.J."/>
            <person name="Zahm M."/>
            <person name="Cabau C."/>
            <person name="Klopp C."/>
            <person name="Thompson A.W."/>
            <person name="Robinson-Rechavi M."/>
            <person name="Braasch I."/>
            <person name="Lecointre G."/>
            <person name="Bobe J."/>
            <person name="Postlethwait J.H."/>
            <person name="Berthelot C."/>
            <person name="Roest Crollius H."/>
            <person name="Guiguen Y."/>
        </authorList>
    </citation>
    <scope>NUCLEOTIDE SEQUENCE</scope>
    <source>
        <strain evidence="2">Concon-B</strain>
    </source>
</reference>
<keyword evidence="3" id="KW-1185">Reference proteome</keyword>
<evidence type="ECO:0000256" key="1">
    <source>
        <dbReference type="SAM" id="MobiDB-lite"/>
    </source>
</evidence>
<feature type="region of interest" description="Disordered" evidence="1">
    <location>
        <begin position="62"/>
        <end position="100"/>
    </location>
</feature>
<evidence type="ECO:0000313" key="3">
    <source>
        <dbReference type="Proteomes" id="UP001152803"/>
    </source>
</evidence>
<dbReference type="AlphaFoldDB" id="A0A9Q1HMH4"/>
<dbReference type="EMBL" id="JAFJMO010000019">
    <property type="protein sequence ID" value="KAJ8250097.1"/>
    <property type="molecule type" value="Genomic_DNA"/>
</dbReference>
<sequence length="100" mass="12204">MQWSYDVNGQGVAENKVIYEVEISSTFLECSPKSQRTLIYWQFQRQDEEGRQEVWKRERKQRRQRVQTAQAQAQKWRHLQESKKGRNRRTHELERAPRSV</sequence>
<feature type="compositionally biased region" description="Basic and acidic residues" evidence="1">
    <location>
        <begin position="78"/>
        <end position="100"/>
    </location>
</feature>
<name>A0A9Q1HMH4_CONCO</name>
<dbReference type="Proteomes" id="UP001152803">
    <property type="component" value="Unassembled WGS sequence"/>
</dbReference>